<dbReference type="PANTHER" id="PTHR43245">
    <property type="entry name" value="BIFUNCTIONAL POLYMYXIN RESISTANCE PROTEIN ARNA"/>
    <property type="match status" value="1"/>
</dbReference>
<sequence length="393" mass="44691">MTEFLTKERARKIGVVFGGSGLVGGTMVNFYKQRRPGLAEILAPSSKKVSLGNCVDIRNYLMSIRPDFIINAGITNIDAGSQLTFEVNYVGAINIARAAAGLKIPYIFFSSAATLPEGNNLREENQVEISASLSNYAKSKLMAEKTLAYMHQHEGLDYSCIRLSIVYGRHDHKIQGFHRLLFSVADESMPCLFTTRGARHSYSNVRKLPYLVQHMLENRAEFSGRTLHFVDPQPVELADLILTIRNQLHLKRPKKIFVPYALAKTGKNSVRVILRLLTRLGMKATLPPELMFLGAFYRTQTLSCRRLAESSFVDPFPEETVYSRLPVILRYYLQRWSQQNLITSFDDRFHFDDTVKHNFQHNPQALLDSIHGDATAPFKEQDGPLPYESDWRE</sequence>
<feature type="transmembrane region" description="Helical" evidence="1">
    <location>
        <begin position="12"/>
        <end position="31"/>
    </location>
</feature>
<keyword evidence="1" id="KW-0812">Transmembrane</keyword>
<name>A0A1M5YAN4_9BACT</name>
<dbReference type="EMBL" id="FQXS01000031">
    <property type="protein sequence ID" value="SHI09026.1"/>
    <property type="molecule type" value="Genomic_DNA"/>
</dbReference>
<dbReference type="PANTHER" id="PTHR43245:SF13">
    <property type="entry name" value="UDP-D-APIOSE_UDP-D-XYLOSE SYNTHASE 2"/>
    <property type="match status" value="1"/>
</dbReference>
<keyword evidence="1" id="KW-0472">Membrane</keyword>
<evidence type="ECO:0000313" key="3">
    <source>
        <dbReference type="EMBL" id="SHI09026.1"/>
    </source>
</evidence>
<dbReference type="Gene3D" id="3.40.50.720">
    <property type="entry name" value="NAD(P)-binding Rossmann-like Domain"/>
    <property type="match status" value="1"/>
</dbReference>
<keyword evidence="1" id="KW-1133">Transmembrane helix</keyword>
<reference evidence="3 4" key="1">
    <citation type="submission" date="2016-11" db="EMBL/GenBank/DDBJ databases">
        <authorList>
            <person name="Jaros S."/>
            <person name="Januszkiewicz K."/>
            <person name="Wedrychowicz H."/>
        </authorList>
    </citation>
    <scope>NUCLEOTIDE SEQUENCE [LARGE SCALE GENOMIC DNA]</scope>
    <source>
        <strain evidence="3 4">DSM 9705</strain>
    </source>
</reference>
<accession>A0A1M5YAN4</accession>
<organism evidence="3 4">
    <name type="scientific">Desulfofustis glycolicus DSM 9705</name>
    <dbReference type="NCBI Taxonomy" id="1121409"/>
    <lineage>
        <taxon>Bacteria</taxon>
        <taxon>Pseudomonadati</taxon>
        <taxon>Thermodesulfobacteriota</taxon>
        <taxon>Desulfobulbia</taxon>
        <taxon>Desulfobulbales</taxon>
        <taxon>Desulfocapsaceae</taxon>
        <taxon>Desulfofustis</taxon>
    </lineage>
</organism>
<dbReference type="Proteomes" id="UP000184139">
    <property type="component" value="Unassembled WGS sequence"/>
</dbReference>
<feature type="domain" description="NAD-dependent epimerase/dehydratase" evidence="2">
    <location>
        <begin position="15"/>
        <end position="173"/>
    </location>
</feature>
<dbReference type="OrthoDB" id="5469571at2"/>
<dbReference type="AlphaFoldDB" id="A0A1M5YAN4"/>
<dbReference type="SUPFAM" id="SSF51735">
    <property type="entry name" value="NAD(P)-binding Rossmann-fold domains"/>
    <property type="match status" value="1"/>
</dbReference>
<keyword evidence="4" id="KW-1185">Reference proteome</keyword>
<evidence type="ECO:0000313" key="4">
    <source>
        <dbReference type="Proteomes" id="UP000184139"/>
    </source>
</evidence>
<gene>
    <name evidence="3" type="ORF">SAMN02745124_03794</name>
</gene>
<evidence type="ECO:0000256" key="1">
    <source>
        <dbReference type="SAM" id="Phobius"/>
    </source>
</evidence>
<proteinExistence type="predicted"/>
<dbReference type="STRING" id="1121409.SAMN02745124_03794"/>
<evidence type="ECO:0000259" key="2">
    <source>
        <dbReference type="Pfam" id="PF01370"/>
    </source>
</evidence>
<dbReference type="InterPro" id="IPR036291">
    <property type="entry name" value="NAD(P)-bd_dom_sf"/>
</dbReference>
<dbReference type="InterPro" id="IPR050177">
    <property type="entry name" value="Lipid_A_modif_metabolic_enz"/>
</dbReference>
<protein>
    <submittedName>
        <fullName evidence="3">dTDP-4-dehydrorhamnose reductase</fullName>
    </submittedName>
</protein>
<dbReference type="Pfam" id="PF01370">
    <property type="entry name" value="Epimerase"/>
    <property type="match status" value="1"/>
</dbReference>
<dbReference type="InterPro" id="IPR001509">
    <property type="entry name" value="Epimerase_deHydtase"/>
</dbReference>
<dbReference type="RefSeq" id="WP_073378590.1">
    <property type="nucleotide sequence ID" value="NZ_FQXS01000031.1"/>
</dbReference>